<dbReference type="PROSITE" id="PS50893">
    <property type="entry name" value="ABC_TRANSPORTER_2"/>
    <property type="match status" value="1"/>
</dbReference>
<keyword evidence="1" id="KW-0813">Transport</keyword>
<evidence type="ECO:0000313" key="5">
    <source>
        <dbReference type="EMBL" id="QRZ14336.1"/>
    </source>
</evidence>
<keyword evidence="3 5" id="KW-0067">ATP-binding</keyword>
<sequence length="361" mass="40147">MQEPLVSFEGVAKRFGTYTAVQKMDLHIDKGEFLAIMGSSGCGKTTTLRMLAGLEAPSEGLIRLAGKPINDLPSWSRDTPMVWQSLALFPFLNVIENVEFALKMRGIGRTERRRRAEQWLDRMQIAEFANRNISQLSGGQRQRVALARSLVVEPEILLLDEPLSALDAALKVRMQTVLKNLQRETGITFVYVTHSQTEAFSMADRVVIMSRGKIEQIGTPQEIYRTPRTRFVADFLGSSNIFSGEVTRNSEGQPVLATESGVFALDSRAQLPESNPSASLTVLDTRMQVHLHPPQGMVNAIQARMIGEEFVGATARIYFETANGQELHVQKAHEELTDLPLAIGQTFHLSWSPQDGHLVFA</sequence>
<dbReference type="PROSITE" id="PS00211">
    <property type="entry name" value="ABC_TRANSPORTER_1"/>
    <property type="match status" value="1"/>
</dbReference>
<evidence type="ECO:0000256" key="1">
    <source>
        <dbReference type="ARBA" id="ARBA00022448"/>
    </source>
</evidence>
<dbReference type="Pfam" id="PF00005">
    <property type="entry name" value="ABC_tran"/>
    <property type="match status" value="1"/>
</dbReference>
<dbReference type="InterPro" id="IPR017871">
    <property type="entry name" value="ABC_transporter-like_CS"/>
</dbReference>
<geneLocation type="plasmid" evidence="5 6">
    <name>p1</name>
</geneLocation>
<evidence type="ECO:0000256" key="2">
    <source>
        <dbReference type="ARBA" id="ARBA00022741"/>
    </source>
</evidence>
<gene>
    <name evidence="5" type="ORF">JWJ88_12670</name>
</gene>
<dbReference type="SUPFAM" id="SSF52540">
    <property type="entry name" value="P-loop containing nucleoside triphosphate hydrolases"/>
    <property type="match status" value="1"/>
</dbReference>
<dbReference type="InterPro" id="IPR013611">
    <property type="entry name" value="Transp-assoc_OB_typ2"/>
</dbReference>
<keyword evidence="5" id="KW-0614">Plasmid</keyword>
<evidence type="ECO:0000259" key="4">
    <source>
        <dbReference type="PROSITE" id="PS50893"/>
    </source>
</evidence>
<dbReference type="SMART" id="SM00382">
    <property type="entry name" value="AAA"/>
    <property type="match status" value="1"/>
</dbReference>
<dbReference type="EMBL" id="CP070369">
    <property type="protein sequence ID" value="QRZ14336.1"/>
    <property type="molecule type" value="Genomic_DNA"/>
</dbReference>
<proteinExistence type="predicted"/>
<dbReference type="Gene3D" id="3.40.50.300">
    <property type="entry name" value="P-loop containing nucleotide triphosphate hydrolases"/>
    <property type="match status" value="1"/>
</dbReference>
<evidence type="ECO:0000313" key="6">
    <source>
        <dbReference type="Proteomes" id="UP000663629"/>
    </source>
</evidence>
<keyword evidence="6" id="KW-1185">Reference proteome</keyword>
<dbReference type="SUPFAM" id="SSF50331">
    <property type="entry name" value="MOP-like"/>
    <property type="match status" value="1"/>
</dbReference>
<protein>
    <submittedName>
        <fullName evidence="5">ABC transporter ATP-binding protein</fullName>
    </submittedName>
</protein>
<dbReference type="GO" id="GO:0005524">
    <property type="term" value="F:ATP binding"/>
    <property type="evidence" value="ECO:0007669"/>
    <property type="project" value="UniProtKB-KW"/>
</dbReference>
<dbReference type="PANTHER" id="PTHR42781:SF4">
    <property type="entry name" value="SPERMIDINE_PUTRESCINE IMPORT ATP-BINDING PROTEIN POTA"/>
    <property type="match status" value="1"/>
</dbReference>
<accession>A0ABX7JJC1</accession>
<dbReference type="InterPro" id="IPR008995">
    <property type="entry name" value="Mo/tungstate-bd_C_term_dom"/>
</dbReference>
<dbReference type="PANTHER" id="PTHR42781">
    <property type="entry name" value="SPERMIDINE/PUTRESCINE IMPORT ATP-BINDING PROTEIN POTA"/>
    <property type="match status" value="1"/>
</dbReference>
<dbReference type="InterPro" id="IPR050093">
    <property type="entry name" value="ABC_SmlMolc_Importer"/>
</dbReference>
<keyword evidence="2" id="KW-0547">Nucleotide-binding</keyword>
<dbReference type="RefSeq" id="WP_205295313.1">
    <property type="nucleotide sequence ID" value="NZ_CP070369.1"/>
</dbReference>
<evidence type="ECO:0000256" key="3">
    <source>
        <dbReference type="ARBA" id="ARBA00022840"/>
    </source>
</evidence>
<name>A0ABX7JJC1_9RHOB</name>
<dbReference type="InterPro" id="IPR027417">
    <property type="entry name" value="P-loop_NTPase"/>
</dbReference>
<dbReference type="Proteomes" id="UP000663629">
    <property type="component" value="Plasmid p1"/>
</dbReference>
<dbReference type="Gene3D" id="2.40.50.100">
    <property type="match status" value="1"/>
</dbReference>
<dbReference type="Pfam" id="PF08402">
    <property type="entry name" value="TOBE_2"/>
    <property type="match status" value="1"/>
</dbReference>
<organism evidence="5 6">
    <name type="scientific">Paracoccus methylovorus</name>
    <dbReference type="NCBI Taxonomy" id="2812658"/>
    <lineage>
        <taxon>Bacteria</taxon>
        <taxon>Pseudomonadati</taxon>
        <taxon>Pseudomonadota</taxon>
        <taxon>Alphaproteobacteria</taxon>
        <taxon>Rhodobacterales</taxon>
        <taxon>Paracoccaceae</taxon>
        <taxon>Paracoccus</taxon>
    </lineage>
</organism>
<dbReference type="InterPro" id="IPR003439">
    <property type="entry name" value="ABC_transporter-like_ATP-bd"/>
</dbReference>
<reference evidence="5 6" key="1">
    <citation type="submission" date="2021-02" db="EMBL/GenBank/DDBJ databases">
        <title>Paracoccus methylovroum sp.nov., a new methanol and methylamine utilizing methylotrophic denitrifer.</title>
        <authorList>
            <person name="Timsy T."/>
            <person name="Behrendt U."/>
            <person name="Ulrich A."/>
            <person name="Spanner T."/>
            <person name="Foesel B.U."/>
            <person name="Horn M.A."/>
            <person name="Kolb S."/>
        </authorList>
    </citation>
    <scope>NUCLEOTIDE SEQUENCE [LARGE SCALE GENOMIC DNA]</scope>
    <source>
        <strain evidence="5 6">H4-D09</strain>
        <plasmid evidence="5 6">p1</plasmid>
    </source>
</reference>
<dbReference type="InterPro" id="IPR003593">
    <property type="entry name" value="AAA+_ATPase"/>
</dbReference>
<feature type="domain" description="ABC transporter" evidence="4">
    <location>
        <begin position="6"/>
        <end position="236"/>
    </location>
</feature>